<organism evidence="2 3">
    <name type="scientific">Pacificibacter maritimus</name>
    <dbReference type="NCBI Taxonomy" id="762213"/>
    <lineage>
        <taxon>Bacteria</taxon>
        <taxon>Pseudomonadati</taxon>
        <taxon>Pseudomonadota</taxon>
        <taxon>Alphaproteobacteria</taxon>
        <taxon>Rhodobacterales</taxon>
        <taxon>Roseobacteraceae</taxon>
        <taxon>Pacificibacter</taxon>
    </lineage>
</organism>
<evidence type="ECO:0008006" key="4">
    <source>
        <dbReference type="Google" id="ProtNLM"/>
    </source>
</evidence>
<evidence type="ECO:0000256" key="1">
    <source>
        <dbReference type="SAM" id="SignalP"/>
    </source>
</evidence>
<accession>A0A3N4UMS7</accession>
<name>A0A3N4UMS7_9RHOB</name>
<gene>
    <name evidence="2" type="ORF">EDD53_2059</name>
</gene>
<keyword evidence="3" id="KW-1185">Reference proteome</keyword>
<feature type="chain" id="PRO_5018121173" description="Cytochrome P460" evidence="1">
    <location>
        <begin position="25"/>
        <end position="421"/>
    </location>
</feature>
<keyword evidence="1" id="KW-0732">Signal</keyword>
<proteinExistence type="predicted"/>
<dbReference type="RefSeq" id="WP_123793115.1">
    <property type="nucleotide sequence ID" value="NZ_RKQK01000003.1"/>
</dbReference>
<dbReference type="Proteomes" id="UP000269689">
    <property type="component" value="Unassembled WGS sequence"/>
</dbReference>
<sequence>MKVILSYLASFAVCLALMSMGGEAQDADADRFCAVAPFDALCPEFPYDQPEFARNFEYMIVAKGVQSPFDAFGWKAFTALNWQDYSGKAGPDQWQDFMRADKVVGRDPAGAQCANAPGPLRFTDIRQADGTVLIAQNGQPVVYETRINATAADYLARASTLDINFPRGGTPDMRPSVHLKSAWIMLQDDDPNFITARGAIYIAPSGSATGEALCIEGLFGLIGLHIVAKVASGNGDEWIWSTFEHKNTAPTSSAARKINSVFSKTLFAEGCPVDNTVVSRRSQPLLYDPDCPDCVLNMPYSDVLIWHENWPHARGPKGAKLPASQVTRCWEIFEPTQNTNAKWQQKLAGTVLENYQLISAQWRGAQKNPLFEHGELPRYVSNVTMESFLQTEGQGTCLGCHAGALTSDSQPADFAFYLRDF</sequence>
<evidence type="ECO:0000313" key="3">
    <source>
        <dbReference type="Proteomes" id="UP000269689"/>
    </source>
</evidence>
<feature type="signal peptide" evidence="1">
    <location>
        <begin position="1"/>
        <end position="24"/>
    </location>
</feature>
<dbReference type="AlphaFoldDB" id="A0A3N4UMS7"/>
<protein>
    <recommendedName>
        <fullName evidence="4">Cytochrome P460</fullName>
    </recommendedName>
</protein>
<reference evidence="2 3" key="1">
    <citation type="submission" date="2018-11" db="EMBL/GenBank/DDBJ databases">
        <title>Genomic Encyclopedia of Type Strains, Phase IV (KMG-IV): sequencing the most valuable type-strain genomes for metagenomic binning, comparative biology and taxonomic classification.</title>
        <authorList>
            <person name="Goeker M."/>
        </authorList>
    </citation>
    <scope>NUCLEOTIDE SEQUENCE [LARGE SCALE GENOMIC DNA]</scope>
    <source>
        <strain evidence="2 3">DSM 104731</strain>
    </source>
</reference>
<dbReference type="EMBL" id="RKQK01000003">
    <property type="protein sequence ID" value="RPE66357.1"/>
    <property type="molecule type" value="Genomic_DNA"/>
</dbReference>
<comment type="caution">
    <text evidence="2">The sequence shown here is derived from an EMBL/GenBank/DDBJ whole genome shotgun (WGS) entry which is preliminary data.</text>
</comment>
<evidence type="ECO:0000313" key="2">
    <source>
        <dbReference type="EMBL" id="RPE66357.1"/>
    </source>
</evidence>